<organism evidence="1 2">
    <name type="scientific">Eumeta variegata</name>
    <name type="common">Bagworm moth</name>
    <name type="synonym">Eumeta japonica</name>
    <dbReference type="NCBI Taxonomy" id="151549"/>
    <lineage>
        <taxon>Eukaryota</taxon>
        <taxon>Metazoa</taxon>
        <taxon>Ecdysozoa</taxon>
        <taxon>Arthropoda</taxon>
        <taxon>Hexapoda</taxon>
        <taxon>Insecta</taxon>
        <taxon>Pterygota</taxon>
        <taxon>Neoptera</taxon>
        <taxon>Endopterygota</taxon>
        <taxon>Lepidoptera</taxon>
        <taxon>Glossata</taxon>
        <taxon>Ditrysia</taxon>
        <taxon>Tineoidea</taxon>
        <taxon>Psychidae</taxon>
        <taxon>Oiketicinae</taxon>
        <taxon>Eumeta</taxon>
    </lineage>
</organism>
<comment type="caution">
    <text evidence="1">The sequence shown here is derived from an EMBL/GenBank/DDBJ whole genome shotgun (WGS) entry which is preliminary data.</text>
</comment>
<name>A0A4C1U8Z5_EUMVA</name>
<dbReference type="Proteomes" id="UP000299102">
    <property type="component" value="Unassembled WGS sequence"/>
</dbReference>
<gene>
    <name evidence="1" type="ORF">EVAR_13549_1</name>
</gene>
<evidence type="ECO:0000313" key="1">
    <source>
        <dbReference type="EMBL" id="GBP22758.1"/>
    </source>
</evidence>
<reference evidence="1 2" key="1">
    <citation type="journal article" date="2019" name="Commun. Biol.">
        <title>The bagworm genome reveals a unique fibroin gene that provides high tensile strength.</title>
        <authorList>
            <person name="Kono N."/>
            <person name="Nakamura H."/>
            <person name="Ohtoshi R."/>
            <person name="Tomita M."/>
            <person name="Numata K."/>
            <person name="Arakawa K."/>
        </authorList>
    </citation>
    <scope>NUCLEOTIDE SEQUENCE [LARGE SCALE GENOMIC DNA]</scope>
</reference>
<keyword evidence="2" id="KW-1185">Reference proteome</keyword>
<dbReference type="EMBL" id="BGZK01000143">
    <property type="protein sequence ID" value="GBP22758.1"/>
    <property type="molecule type" value="Genomic_DNA"/>
</dbReference>
<dbReference type="AlphaFoldDB" id="A0A4C1U8Z5"/>
<evidence type="ECO:0000313" key="2">
    <source>
        <dbReference type="Proteomes" id="UP000299102"/>
    </source>
</evidence>
<accession>A0A4C1U8Z5</accession>
<protein>
    <submittedName>
        <fullName evidence="1">Uncharacterized protein</fullName>
    </submittedName>
</protein>
<sequence>MSSQKVLNASQDLWVPTIIFTMVDCVRSSDIIVVKVRTLHCPGEACLDSCTPISAVNKIKDFKEHFKHSANIKAILFVLSLYHGQFIGIILAGPADVIPPSPALRTLNKRLPFYWRTKDRVARIRSVGDVHRDSDRVCEAKKTYQFQHCYRYAKFKDTYRRIGGPPTETMLKLKVFFSFTYPGGGSRVM</sequence>
<proteinExistence type="predicted"/>